<evidence type="ECO:0000313" key="2">
    <source>
        <dbReference type="EMBL" id="EWC44698.1"/>
    </source>
</evidence>
<evidence type="ECO:0000256" key="1">
    <source>
        <dbReference type="SAM" id="MobiDB-lite"/>
    </source>
</evidence>
<dbReference type="AlphaFoldDB" id="W7HXQ3"/>
<feature type="compositionally biased region" description="Polar residues" evidence="1">
    <location>
        <begin position="306"/>
        <end position="315"/>
    </location>
</feature>
<sequence length="467" mass="50454">MSASEIIIARKAALVRFLRAAAGLASSFESAKQAASTLNQWLDQDQVVSELASFLPAGNDVSGHSDDPIVKVLDIVMSIIPAAPGGPVDNESAVEKAQESTLQRSSRWADWDDEVEDDWVPDILQQALPQATTSSKPTYEEASEPAAGIGRTLSRCTSSVTDLTEAGEGETQPTEDDSSDYVGASDCPRAGEVQDPEFQGYWIDDCGKFQCYVGGEGLFDGEELVKEGYFWDRHPFTPAMSAYERMTLAYNSVSFGTPTELRRYRGIPRNMAIPSGGLLDMVSTGERMRAKIGVVAASVGAQEASQCDRGSTPISTERAEAPTGTKNKDEVSTGAINKYRTPTDTTKENETASTIKEDAHHQVGEAVDLTNSSLNTFLTTPREMPISTSTARTSTLEFLISRGLHRDGPGTSPPKPEPTAKRPTRKRIRDVGLSWVAKWRSPGKSLKAACRRALARAEPDSGGARKR</sequence>
<name>W7HXQ3_9PEZI</name>
<reference evidence="2 3" key="1">
    <citation type="submission" date="2013-05" db="EMBL/GenBank/DDBJ databases">
        <title>Drechslerella stenobrocha genome reveals carnivorous origination and mechanical trapping mechanism of predatory fungi.</title>
        <authorList>
            <person name="Liu X."/>
            <person name="Zhang W."/>
            <person name="Liu K."/>
        </authorList>
    </citation>
    <scope>NUCLEOTIDE SEQUENCE [LARGE SCALE GENOMIC DNA]</scope>
    <source>
        <strain evidence="2 3">248</strain>
    </source>
</reference>
<proteinExistence type="predicted"/>
<accession>W7HXQ3</accession>
<feature type="region of interest" description="Disordered" evidence="1">
    <location>
        <begin position="306"/>
        <end position="330"/>
    </location>
</feature>
<organism evidence="2 3">
    <name type="scientific">Drechslerella stenobrocha 248</name>
    <dbReference type="NCBI Taxonomy" id="1043628"/>
    <lineage>
        <taxon>Eukaryota</taxon>
        <taxon>Fungi</taxon>
        <taxon>Dikarya</taxon>
        <taxon>Ascomycota</taxon>
        <taxon>Pezizomycotina</taxon>
        <taxon>Orbiliomycetes</taxon>
        <taxon>Orbiliales</taxon>
        <taxon>Orbiliaceae</taxon>
        <taxon>Drechslerella</taxon>
    </lineage>
</organism>
<dbReference type="Proteomes" id="UP000024837">
    <property type="component" value="Unassembled WGS sequence"/>
</dbReference>
<protein>
    <submittedName>
        <fullName evidence="2">Uncharacterized protein</fullName>
    </submittedName>
</protein>
<dbReference type="OrthoDB" id="5430110at2759"/>
<feature type="compositionally biased region" description="Acidic residues" evidence="1">
    <location>
        <begin position="165"/>
        <end position="179"/>
    </location>
</feature>
<dbReference type="EMBL" id="KI966436">
    <property type="protein sequence ID" value="EWC44698.1"/>
    <property type="molecule type" value="Genomic_DNA"/>
</dbReference>
<gene>
    <name evidence="2" type="ORF">DRE_06594</name>
</gene>
<feature type="region of interest" description="Disordered" evidence="1">
    <location>
        <begin position="130"/>
        <end position="190"/>
    </location>
</feature>
<evidence type="ECO:0000313" key="3">
    <source>
        <dbReference type="Proteomes" id="UP000024837"/>
    </source>
</evidence>
<feature type="region of interest" description="Disordered" evidence="1">
    <location>
        <begin position="403"/>
        <end position="429"/>
    </location>
</feature>
<dbReference type="HOGENOM" id="CLU_585290_0_0_1"/>
<keyword evidence="3" id="KW-1185">Reference proteome</keyword>